<gene>
    <name evidence="2" type="ORF">ACJMK2_009773</name>
    <name evidence="3" type="ORF">ACJMK2_009837</name>
</gene>
<keyword evidence="4" id="KW-1185">Reference proteome</keyword>
<dbReference type="Proteomes" id="UP001634394">
    <property type="component" value="Unassembled WGS sequence"/>
</dbReference>
<evidence type="ECO:0000313" key="4">
    <source>
        <dbReference type="Proteomes" id="UP001634394"/>
    </source>
</evidence>
<accession>A0ABD3VDC8</accession>
<protein>
    <submittedName>
        <fullName evidence="2">Uncharacterized protein</fullName>
    </submittedName>
</protein>
<organism evidence="2 4">
    <name type="scientific">Sinanodonta woodiana</name>
    <name type="common">Chinese pond mussel</name>
    <name type="synonym">Anodonta woodiana</name>
    <dbReference type="NCBI Taxonomy" id="1069815"/>
    <lineage>
        <taxon>Eukaryota</taxon>
        <taxon>Metazoa</taxon>
        <taxon>Spiralia</taxon>
        <taxon>Lophotrochozoa</taxon>
        <taxon>Mollusca</taxon>
        <taxon>Bivalvia</taxon>
        <taxon>Autobranchia</taxon>
        <taxon>Heteroconchia</taxon>
        <taxon>Palaeoheterodonta</taxon>
        <taxon>Unionida</taxon>
        <taxon>Unionoidea</taxon>
        <taxon>Unionidae</taxon>
        <taxon>Unioninae</taxon>
        <taxon>Sinanodonta</taxon>
    </lineage>
</organism>
<evidence type="ECO:0000256" key="1">
    <source>
        <dbReference type="SAM" id="SignalP"/>
    </source>
</evidence>
<dbReference type="AlphaFoldDB" id="A0ABD3VDC8"/>
<evidence type="ECO:0000313" key="2">
    <source>
        <dbReference type="EMBL" id="KAL3859557.1"/>
    </source>
</evidence>
<name>A0ABD3VDC8_SINWO</name>
<proteinExistence type="predicted"/>
<dbReference type="EMBL" id="JBJQND010000012">
    <property type="protein sequence ID" value="KAL3859557.1"/>
    <property type="molecule type" value="Genomic_DNA"/>
</dbReference>
<feature type="signal peptide" evidence="1">
    <location>
        <begin position="1"/>
        <end position="25"/>
    </location>
</feature>
<reference evidence="2 4" key="1">
    <citation type="submission" date="2024-11" db="EMBL/GenBank/DDBJ databases">
        <title>Chromosome-level genome assembly of the freshwater bivalve Anodonta woodiana.</title>
        <authorList>
            <person name="Chen X."/>
        </authorList>
    </citation>
    <scope>NUCLEOTIDE SEQUENCE [LARGE SCALE GENOMIC DNA]</scope>
    <source>
        <strain evidence="2">MN2024</strain>
        <tissue evidence="2">Gills</tissue>
    </source>
</reference>
<sequence length="202" mass="24144">MRKMNLRYLVYPLTFSLLLWPSVTTQRCDNEIPEDALLEAQFLPADNKTVYPTAQLPGLLANESSAVEEAIKAAQAETLDTIREVNSLTDYYHDVCPTYRFLLSYKWWYFFYNNQQLKCFAIHPVYITWCKSQYCSLNNNVFSWWNRCVQQWRYQYLWAVCVDQKGLWAIRYLKRKLPACCSCQRYWRYTLDQCQVNPNTGR</sequence>
<evidence type="ECO:0000313" key="3">
    <source>
        <dbReference type="EMBL" id="KAL3859623.1"/>
    </source>
</evidence>
<comment type="caution">
    <text evidence="2">The sequence shown here is derived from an EMBL/GenBank/DDBJ whole genome shotgun (WGS) entry which is preliminary data.</text>
</comment>
<feature type="chain" id="PRO_5044725112" evidence="1">
    <location>
        <begin position="26"/>
        <end position="202"/>
    </location>
</feature>
<dbReference type="EMBL" id="JBJQND010000012">
    <property type="protein sequence ID" value="KAL3859623.1"/>
    <property type="molecule type" value="Genomic_DNA"/>
</dbReference>
<keyword evidence="1" id="KW-0732">Signal</keyword>